<evidence type="ECO:0000259" key="1">
    <source>
        <dbReference type="PROSITE" id="PS52045"/>
    </source>
</evidence>
<dbReference type="PROSITE" id="PS52045">
    <property type="entry name" value="NEPROSIN_PEP_CD"/>
    <property type="match status" value="1"/>
</dbReference>
<dbReference type="InterPro" id="IPR004314">
    <property type="entry name" value="Neprosin"/>
</dbReference>
<dbReference type="EMBL" id="JBDFQZ010000004">
    <property type="protein sequence ID" value="KAK9735856.1"/>
    <property type="molecule type" value="Genomic_DNA"/>
</dbReference>
<evidence type="ECO:0000313" key="3">
    <source>
        <dbReference type="Proteomes" id="UP001443914"/>
    </source>
</evidence>
<feature type="domain" description="Neprosin PEP catalytic" evidence="1">
    <location>
        <begin position="1"/>
        <end position="217"/>
    </location>
</feature>
<dbReference type="InterPro" id="IPR053168">
    <property type="entry name" value="Glutamic_endopeptidase"/>
</dbReference>
<dbReference type="Pfam" id="PF03080">
    <property type="entry name" value="Neprosin"/>
    <property type="match status" value="1"/>
</dbReference>
<keyword evidence="3" id="KW-1185">Reference proteome</keyword>
<comment type="caution">
    <text evidence="2">The sequence shown here is derived from an EMBL/GenBank/DDBJ whole genome shotgun (WGS) entry which is preliminary data.</text>
</comment>
<proteinExistence type="predicted"/>
<dbReference type="Proteomes" id="UP001443914">
    <property type="component" value="Unassembled WGS sequence"/>
</dbReference>
<name>A0AAW1LPX8_SAPOF</name>
<reference evidence="2 3" key="1">
    <citation type="submission" date="2024-03" db="EMBL/GenBank/DDBJ databases">
        <title>WGS assembly of Saponaria officinalis var. Norfolk2.</title>
        <authorList>
            <person name="Jenkins J."/>
            <person name="Shu S."/>
            <person name="Grimwood J."/>
            <person name="Barry K."/>
            <person name="Goodstein D."/>
            <person name="Schmutz J."/>
            <person name="Leebens-Mack J."/>
            <person name="Osbourn A."/>
        </authorList>
    </citation>
    <scope>NUCLEOTIDE SEQUENCE [LARGE SCALE GENOMIC DNA]</scope>
    <source>
        <strain evidence="3">cv. Norfolk2</strain>
        <strain evidence="2">JIC</strain>
        <tissue evidence="2">Leaf</tissue>
    </source>
</reference>
<gene>
    <name evidence="2" type="ORF">RND81_04G232900</name>
</gene>
<dbReference type="AlphaFoldDB" id="A0AAW1LPX8"/>
<sequence length="217" mass="24405">MYKPSVQSNQWSSSRMKIGNGDDSIEVGFMVNPNFFKDDEVHLYTKISVGGKECINTQCSGFVPLNPNTPLGFILKNYTEPGAMQRQSMYLWVYKGKASENWWLSIIVNKRNYPIGYWPKTMFSSMAEFASWVSWGGEIYNPVGTEPKPEMGSGYKAQLTTAALFQNVIIVGVGDNLDIKSERIEKYENCIPFYTSLDKGYIDDNVGYVISFGGVKG</sequence>
<dbReference type="PANTHER" id="PTHR31589">
    <property type="entry name" value="PROTEIN, PUTATIVE (DUF239)-RELATED-RELATED"/>
    <property type="match status" value="1"/>
</dbReference>
<protein>
    <recommendedName>
        <fullName evidence="1">Neprosin PEP catalytic domain-containing protein</fullName>
    </recommendedName>
</protein>
<dbReference type="EMBL" id="JBDFQZ010000004">
    <property type="protein sequence ID" value="KAK9735855.1"/>
    <property type="molecule type" value="Genomic_DNA"/>
</dbReference>
<evidence type="ECO:0000313" key="2">
    <source>
        <dbReference type="EMBL" id="KAK9735856.1"/>
    </source>
</evidence>
<accession>A0AAW1LPX8</accession>
<organism evidence="2 3">
    <name type="scientific">Saponaria officinalis</name>
    <name type="common">Common soapwort</name>
    <name type="synonym">Lychnis saponaria</name>
    <dbReference type="NCBI Taxonomy" id="3572"/>
    <lineage>
        <taxon>Eukaryota</taxon>
        <taxon>Viridiplantae</taxon>
        <taxon>Streptophyta</taxon>
        <taxon>Embryophyta</taxon>
        <taxon>Tracheophyta</taxon>
        <taxon>Spermatophyta</taxon>
        <taxon>Magnoliopsida</taxon>
        <taxon>eudicotyledons</taxon>
        <taxon>Gunneridae</taxon>
        <taxon>Pentapetalae</taxon>
        <taxon>Caryophyllales</taxon>
        <taxon>Caryophyllaceae</taxon>
        <taxon>Caryophylleae</taxon>
        <taxon>Saponaria</taxon>
    </lineage>
</organism>
<dbReference type="PANTHER" id="PTHR31589:SF223">
    <property type="entry name" value="PROTEIN, PUTATIVE (DUF239)-RELATED"/>
    <property type="match status" value="1"/>
</dbReference>